<evidence type="ECO:0000313" key="15">
    <source>
        <dbReference type="EMBL" id="SQD92221.1"/>
    </source>
</evidence>
<dbReference type="InterPro" id="IPR047246">
    <property type="entry name" value="ThrRS_anticodon"/>
</dbReference>
<feature type="binding site" evidence="13">
    <location>
        <position position="330"/>
    </location>
    <ligand>
        <name>Zn(2+)</name>
        <dbReference type="ChEBI" id="CHEBI:29105"/>
        <note>catalytic</note>
    </ligand>
</feature>
<keyword evidence="11 13" id="KW-0030">Aminoacyl-tRNA synthetase</keyword>
<dbReference type="EMBL" id="LS483254">
    <property type="protein sequence ID" value="SQD92221.1"/>
    <property type="molecule type" value="Genomic_DNA"/>
</dbReference>
<dbReference type="Gene3D" id="3.30.980.10">
    <property type="entry name" value="Threonyl-trna Synthetase, Chain A, domain 2"/>
    <property type="match status" value="1"/>
</dbReference>
<dbReference type="FunFam" id="3.30.54.20:FF:000002">
    <property type="entry name" value="Threonine--tRNA ligase"/>
    <property type="match status" value="1"/>
</dbReference>
<dbReference type="GO" id="GO:0004829">
    <property type="term" value="F:threonine-tRNA ligase activity"/>
    <property type="evidence" value="ECO:0007669"/>
    <property type="project" value="UniProtKB-UniRule"/>
</dbReference>
<keyword evidence="5 13" id="KW-0479">Metal-binding</keyword>
<evidence type="ECO:0000256" key="8">
    <source>
        <dbReference type="ARBA" id="ARBA00022840"/>
    </source>
</evidence>
<dbReference type="KEGG" id="bana:BARAN1_0196"/>
<dbReference type="GO" id="GO:0006435">
    <property type="term" value="P:threonyl-tRNA aminoacylation"/>
    <property type="evidence" value="ECO:0007669"/>
    <property type="project" value="UniProtKB-UniRule"/>
</dbReference>
<dbReference type="PANTHER" id="PTHR11451:SF44">
    <property type="entry name" value="THREONINE--TRNA LIGASE, CHLOROPLASTIC_MITOCHONDRIAL 2"/>
    <property type="match status" value="1"/>
</dbReference>
<reference evidence="16" key="1">
    <citation type="submission" date="2018-05" db="EMBL/GenBank/DDBJ databases">
        <authorList>
            <person name="Hao L."/>
        </authorList>
    </citation>
    <scope>NUCLEOTIDE SEQUENCE [LARGE SCALE GENOMIC DNA]</scope>
</reference>
<comment type="subunit">
    <text evidence="13">Homodimer.</text>
</comment>
<keyword evidence="10 13" id="KW-0648">Protein biosynthesis</keyword>
<dbReference type="FunFam" id="3.30.980.10:FF:000005">
    <property type="entry name" value="Threonyl-tRNA synthetase, mitochondrial"/>
    <property type="match status" value="1"/>
</dbReference>
<evidence type="ECO:0000256" key="6">
    <source>
        <dbReference type="ARBA" id="ARBA00022741"/>
    </source>
</evidence>
<dbReference type="NCBIfam" id="TIGR00418">
    <property type="entry name" value="thrS"/>
    <property type="match status" value="1"/>
</dbReference>
<dbReference type="InterPro" id="IPR018163">
    <property type="entry name" value="Thr/Ala-tRNA-synth_IIc_edit"/>
</dbReference>
<dbReference type="SUPFAM" id="SSF55186">
    <property type="entry name" value="ThrRS/AlaRS common domain"/>
    <property type="match status" value="1"/>
</dbReference>
<dbReference type="Gene3D" id="3.30.54.20">
    <property type="match status" value="1"/>
</dbReference>
<evidence type="ECO:0000256" key="4">
    <source>
        <dbReference type="ARBA" id="ARBA00022598"/>
    </source>
</evidence>
<comment type="cofactor">
    <cofactor evidence="13">
        <name>Zn(2+)</name>
        <dbReference type="ChEBI" id="CHEBI:29105"/>
    </cofactor>
    <text evidence="13">Binds 1 zinc ion per subunit.</text>
</comment>
<keyword evidence="9 13" id="KW-0694">RNA-binding</keyword>
<dbReference type="InterPro" id="IPR002314">
    <property type="entry name" value="aa-tRNA-synt_IIb"/>
</dbReference>
<evidence type="ECO:0000256" key="3">
    <source>
        <dbReference type="ARBA" id="ARBA00022555"/>
    </source>
</evidence>
<dbReference type="PROSITE" id="PS50862">
    <property type="entry name" value="AA_TRNA_LIGASE_II"/>
    <property type="match status" value="1"/>
</dbReference>
<dbReference type="FunFam" id="3.40.50.800:FF:000001">
    <property type="entry name" value="Threonine--tRNA ligase"/>
    <property type="match status" value="1"/>
</dbReference>
<evidence type="ECO:0000256" key="7">
    <source>
        <dbReference type="ARBA" id="ARBA00022833"/>
    </source>
</evidence>
<feature type="domain" description="Aminoacyl-transfer RNA synthetases class-II family profile" evidence="14">
    <location>
        <begin position="236"/>
        <end position="534"/>
    </location>
</feature>
<dbReference type="Pfam" id="PF00587">
    <property type="entry name" value="tRNA-synt_2b"/>
    <property type="match status" value="1"/>
</dbReference>
<dbReference type="SMART" id="SM00863">
    <property type="entry name" value="tRNA_SAD"/>
    <property type="match status" value="1"/>
</dbReference>
<evidence type="ECO:0000256" key="9">
    <source>
        <dbReference type="ARBA" id="ARBA00022884"/>
    </source>
</evidence>
<dbReference type="FunFam" id="3.30.930.10:FF:000002">
    <property type="entry name" value="Threonine--tRNA ligase"/>
    <property type="match status" value="1"/>
</dbReference>
<dbReference type="InterPro" id="IPR033728">
    <property type="entry name" value="ThrRS_core"/>
</dbReference>
<dbReference type="CDD" id="cd00860">
    <property type="entry name" value="ThrRS_anticodon"/>
    <property type="match status" value="1"/>
</dbReference>
<dbReference type="Gene3D" id="3.40.50.800">
    <property type="entry name" value="Anticodon-binding domain"/>
    <property type="match status" value="1"/>
</dbReference>
<dbReference type="EC" id="6.1.1.3" evidence="13"/>
<comment type="subcellular location">
    <subcellularLocation>
        <location evidence="13">Cytoplasm</location>
    </subcellularLocation>
</comment>
<dbReference type="InterPro" id="IPR002320">
    <property type="entry name" value="Thr-tRNA-ligase_IIa"/>
</dbReference>
<dbReference type="InterPro" id="IPR036621">
    <property type="entry name" value="Anticodon-bd_dom_sf"/>
</dbReference>
<dbReference type="PANTHER" id="PTHR11451">
    <property type="entry name" value="THREONINE-TRNA LIGASE"/>
    <property type="match status" value="1"/>
</dbReference>
<dbReference type="SUPFAM" id="SSF52954">
    <property type="entry name" value="Class II aaRS ABD-related"/>
    <property type="match status" value="1"/>
</dbReference>
<feature type="binding site" evidence="13">
    <location>
        <position position="381"/>
    </location>
    <ligand>
        <name>Zn(2+)</name>
        <dbReference type="ChEBI" id="CHEBI:29105"/>
        <note>catalytic</note>
    </ligand>
</feature>
<dbReference type="SUPFAM" id="SSF55681">
    <property type="entry name" value="Class II aaRS and biotin synthetases"/>
    <property type="match status" value="1"/>
</dbReference>
<dbReference type="AlphaFoldDB" id="A0A2X3KI12"/>
<evidence type="ECO:0000256" key="11">
    <source>
        <dbReference type="ARBA" id="ARBA00023146"/>
    </source>
</evidence>
<evidence type="ECO:0000256" key="2">
    <source>
        <dbReference type="ARBA" id="ARBA00022490"/>
    </source>
</evidence>
<comment type="caution">
    <text evidence="13">Lacks conserved residue(s) required for the propagation of feature annotation.</text>
</comment>
<proteinExistence type="inferred from homology"/>
<dbReference type="GO" id="GO:0005524">
    <property type="term" value="F:ATP binding"/>
    <property type="evidence" value="ECO:0007669"/>
    <property type="project" value="UniProtKB-UniRule"/>
</dbReference>
<dbReference type="Pfam" id="PF07973">
    <property type="entry name" value="tRNA_SAD"/>
    <property type="match status" value="1"/>
</dbReference>
<dbReference type="InterPro" id="IPR006195">
    <property type="entry name" value="aa-tRNA-synth_II"/>
</dbReference>
<dbReference type="InterPro" id="IPR012947">
    <property type="entry name" value="tRNA_SAD"/>
</dbReference>
<keyword evidence="16" id="KW-1185">Reference proteome</keyword>
<dbReference type="InterPro" id="IPR045864">
    <property type="entry name" value="aa-tRNA-synth_II/BPL/LPL"/>
</dbReference>
<keyword evidence="3 13" id="KW-0820">tRNA-binding</keyword>
<evidence type="ECO:0000256" key="13">
    <source>
        <dbReference type="HAMAP-Rule" id="MF_00184"/>
    </source>
</evidence>
<dbReference type="GO" id="GO:0046872">
    <property type="term" value="F:metal ion binding"/>
    <property type="evidence" value="ECO:0007669"/>
    <property type="project" value="UniProtKB-KW"/>
</dbReference>
<sequence length="640" mass="72282">MATVVLPSGELVEVRGGDLLAVLKERGETAVAVLVDGQLQDLRDPLPPAGEARAVGLDHPAALEVLRHTASHILAHAVTRLYPGAKLAIGPAIDDGFYYDIRFPEPVNRDDLPRIEAEMRKIVAENLPIERVWLSRAEAEAFLAEKGEVYKLELLAEIPDERISFYRQGEFLDLCRGPHLPATGLAKHLTLLDVAGAYWRGDSRRDMLTRIYGTAFPTAEALAEHLKWREEARKRDHRILGPELDLFSIQNETIGAGLVLWHPKGARVRHEIETFWQGEHYNAGYQLVVSPHIGRARLWETSGHLDFYKDGMYAPMDIEGQEFYLKPMNCPFHIAIYKTRTRSYRDLPIRYAELGTVYRFERSGVLHGLLRVRGFTQDDAHIICRPDQIEDEVLGCLDLTLRILGAFGFRDYKVALSVRDPEHREHYIGSDAMWDEAEMSLVRALERRGLPHTRMEGEAVFYGPKIDLHILDSLKRSWQLTTIQFDFNEPERFDMAYIGDDGQAHRPYMVHRALLGSLERFFGILIEHYGGAFPAWLAPVQAVVLPVTEAEVPYAEGVTDELRAAGIRAEAWTKERKTLRWLIREAQVQKVPYMLVCGAREAAGGVVAVRLRTGEDLGPQPVSAVVSRIREAVSSRGTTL</sequence>
<evidence type="ECO:0000313" key="16">
    <source>
        <dbReference type="Proteomes" id="UP000249818"/>
    </source>
</evidence>
<evidence type="ECO:0000256" key="12">
    <source>
        <dbReference type="ARBA" id="ARBA00049515"/>
    </source>
</evidence>
<dbReference type="InterPro" id="IPR004154">
    <property type="entry name" value="Anticodon-bd"/>
</dbReference>
<keyword evidence="2 13" id="KW-0963">Cytoplasm</keyword>
<dbReference type="Proteomes" id="UP000249818">
    <property type="component" value="Chromosome BARAN1"/>
</dbReference>
<evidence type="ECO:0000256" key="5">
    <source>
        <dbReference type="ARBA" id="ARBA00022723"/>
    </source>
</evidence>
<evidence type="ECO:0000259" key="14">
    <source>
        <dbReference type="PROSITE" id="PS50862"/>
    </source>
</evidence>
<gene>
    <name evidence="13 15" type="primary">thrS</name>
    <name evidence="15" type="ORF">BARAN1_0196</name>
</gene>
<keyword evidence="6 13" id="KW-0547">Nucleotide-binding</keyword>
<evidence type="ECO:0000256" key="1">
    <source>
        <dbReference type="ARBA" id="ARBA00008226"/>
    </source>
</evidence>
<accession>A0A2X3KI12</accession>
<dbReference type="HAMAP" id="MF_00184">
    <property type="entry name" value="Thr_tRNA_synth"/>
    <property type="match status" value="1"/>
</dbReference>
<organism evidence="15 16">
    <name type="scientific">Candidatus Bipolaricaulis anaerobius</name>
    <dbReference type="NCBI Taxonomy" id="2026885"/>
    <lineage>
        <taxon>Bacteria</taxon>
        <taxon>Candidatus Bipolaricaulota</taxon>
        <taxon>Candidatus Bipolaricaulia</taxon>
        <taxon>Candidatus Bipolaricaulales</taxon>
        <taxon>Candidatus Bipolaricaulaceae</taxon>
        <taxon>Candidatus Bipolaricaulis</taxon>
    </lineage>
</organism>
<dbReference type="CDD" id="cd00771">
    <property type="entry name" value="ThrRS_core"/>
    <property type="match status" value="1"/>
</dbReference>
<dbReference type="OrthoDB" id="9802304at2"/>
<dbReference type="GO" id="GO:0000049">
    <property type="term" value="F:tRNA binding"/>
    <property type="evidence" value="ECO:0007669"/>
    <property type="project" value="UniProtKB-KW"/>
</dbReference>
<protein>
    <recommendedName>
        <fullName evidence="13">Threonine--tRNA ligase</fullName>
        <ecNumber evidence="13">6.1.1.3</ecNumber>
    </recommendedName>
    <alternativeName>
        <fullName evidence="13">Threonyl-tRNA synthetase</fullName>
        <shortName evidence="13">ThrRS</shortName>
    </alternativeName>
</protein>
<comment type="catalytic activity">
    <reaction evidence="12 13">
        <text>tRNA(Thr) + L-threonine + ATP = L-threonyl-tRNA(Thr) + AMP + diphosphate + H(+)</text>
        <dbReference type="Rhea" id="RHEA:24624"/>
        <dbReference type="Rhea" id="RHEA-COMP:9670"/>
        <dbReference type="Rhea" id="RHEA-COMP:9704"/>
        <dbReference type="ChEBI" id="CHEBI:15378"/>
        <dbReference type="ChEBI" id="CHEBI:30616"/>
        <dbReference type="ChEBI" id="CHEBI:33019"/>
        <dbReference type="ChEBI" id="CHEBI:57926"/>
        <dbReference type="ChEBI" id="CHEBI:78442"/>
        <dbReference type="ChEBI" id="CHEBI:78534"/>
        <dbReference type="ChEBI" id="CHEBI:456215"/>
        <dbReference type="EC" id="6.1.1.3"/>
    </reaction>
</comment>
<keyword evidence="7 13" id="KW-0862">Zinc</keyword>
<evidence type="ECO:0000256" key="10">
    <source>
        <dbReference type="ARBA" id="ARBA00022917"/>
    </source>
</evidence>
<dbReference type="Gene3D" id="3.30.930.10">
    <property type="entry name" value="Bira Bifunctional Protein, Domain 2"/>
    <property type="match status" value="1"/>
</dbReference>
<dbReference type="PRINTS" id="PR01047">
    <property type="entry name" value="TRNASYNTHTHR"/>
</dbReference>
<dbReference type="GO" id="GO:0005737">
    <property type="term" value="C:cytoplasm"/>
    <property type="evidence" value="ECO:0007669"/>
    <property type="project" value="UniProtKB-SubCell"/>
</dbReference>
<keyword evidence="8 13" id="KW-0067">ATP-binding</keyword>
<keyword evidence="4 13" id="KW-0436">Ligase</keyword>
<dbReference type="RefSeq" id="WP_122030471.1">
    <property type="nucleotide sequence ID" value="NZ_LS483254.1"/>
</dbReference>
<feature type="binding site" evidence="13">
    <location>
        <position position="511"/>
    </location>
    <ligand>
        <name>Zn(2+)</name>
        <dbReference type="ChEBI" id="CHEBI:29105"/>
        <note>catalytic</note>
    </ligand>
</feature>
<dbReference type="Pfam" id="PF03129">
    <property type="entry name" value="HGTP_anticodon"/>
    <property type="match status" value="1"/>
</dbReference>
<comment type="similarity">
    <text evidence="1 13">Belongs to the class-II aminoacyl-tRNA synthetase family.</text>
</comment>
<name>A0A2X3KI12_9BACT</name>